<dbReference type="GO" id="GO:0015379">
    <property type="term" value="F:potassium:chloride symporter activity"/>
    <property type="evidence" value="ECO:0007669"/>
    <property type="project" value="TreeGrafter"/>
</dbReference>
<evidence type="ECO:0000256" key="1">
    <source>
        <dbReference type="ARBA" id="ARBA00004141"/>
    </source>
</evidence>
<feature type="domain" description="Amino acid permease/ SLC12A" evidence="9">
    <location>
        <begin position="100"/>
        <end position="297"/>
    </location>
</feature>
<keyword evidence="11" id="KW-1185">Reference proteome</keyword>
<dbReference type="EMBL" id="MCFD01000002">
    <property type="protein sequence ID" value="ORX72932.1"/>
    <property type="molecule type" value="Genomic_DNA"/>
</dbReference>
<evidence type="ECO:0000256" key="2">
    <source>
        <dbReference type="ARBA" id="ARBA00010593"/>
    </source>
</evidence>
<sequence>MPRFLSRAGTHIDDLERQLARVGSAGNDDGSDNQDEEEEYSDSHSTSQAVETSTLLLPKRSIDEPASYNSISSVSVRPRRRRFRRRVSADAPRKLGTWDGVFMPVMLSIWGILVFVRMGYFISQVGIVGTVGAFVGGYTITTMTTLSISAISTNGTVKGGGPYYMLSRSLGPEFGGSIGLMFYAGTLLAGVLNDVAFVEPLLNNFGQNIGDVAQVFPEGRWWCILYNSILLIFCTIVCLTGAQMFAKASTALSTLIIAATMSMFVSFCVQTPFEHEEKHIRYTSWSMATFKENLWPDLAPIAEGKSGRDTGHSPGKSIPKGTLWAVIITFFLYIGVVMMLGATTHRSTLRQNFNVLQEINVVPLLIPIGAITTSVTSTLSGLLSSASIMQAIAKDDLFAFLRPFKRVDRSDNPVNAIILTYVISQLALLAGDINAVAPYTTMFNLIMFGFVNLACLVLKLAASVNFRPTFHYFKAWTAFLGASGCFAVMIFVDAISALVSTGVVILLFLYVHFTCPPKPWGDVTQSLIYHQCRKFMLRLDVRKDHVKFWRPQILLLVHNPRSSFHLIRFCNALKKGGLYVIGHVIKGDFYESLPEMRQQEAAWMRLIDFAQVKAFLNLAVDTDEGAGARNRQSDTGTIDDVLLPTDGIKLNTPIEPQAYLRIIEDVLLMGKAIGIAYGFSKLGLTMPDAHSLVSPQSWWFGPRKHARTSSHKTRYIDLWPIQIGTATALGTVLHLVPYWNRNYKLRVMCFVEDEADVEEETRRVAKLLRDLRVEAELRVHFLRNAGIISYDSAVLESPMVARDASASSVPPNARMAQSERPVQGVTFASPVQPPQEHVAESPQLGFSMRVNLPMPMRYESGRLGADSSSSESDSDFLSDCEPATGLRTPLQTDDDDGPARALARYATISEGDRRSPASVSRRQQLLSLGLRVESGADGQADRQPGVDAPPVNIPTADHNVQLQARRRSDGSAVLTDFYTRALAALNSNPHQQPPVAPVSTSPTLPPHPAQQQQTEFNDMPTLTQNRILNELIRRESKPSTALIFTTLQAPELGASQNAQKTMDYLTEIDTLAHDLPPVFLVHATSLTVTTSL</sequence>
<dbReference type="GO" id="GO:0055064">
    <property type="term" value="P:chloride ion homeostasis"/>
    <property type="evidence" value="ECO:0007669"/>
    <property type="project" value="TreeGrafter"/>
</dbReference>
<evidence type="ECO:0000256" key="6">
    <source>
        <dbReference type="ARBA" id="ARBA00023136"/>
    </source>
</evidence>
<dbReference type="Pfam" id="PF00324">
    <property type="entry name" value="AA_permease"/>
    <property type="match status" value="2"/>
</dbReference>
<name>A0A1Y1WHJ1_9FUNG</name>
<feature type="transmembrane region" description="Helical" evidence="8">
    <location>
        <begin position="121"/>
        <end position="140"/>
    </location>
</feature>
<evidence type="ECO:0000256" key="4">
    <source>
        <dbReference type="ARBA" id="ARBA00022692"/>
    </source>
</evidence>
<dbReference type="AlphaFoldDB" id="A0A1Y1WHJ1"/>
<keyword evidence="3" id="KW-0813">Transport</keyword>
<dbReference type="RefSeq" id="XP_040746272.1">
    <property type="nucleotide sequence ID" value="XM_040886518.1"/>
</dbReference>
<accession>A0A1Y1WHJ1</accession>
<dbReference type="GeneID" id="63803166"/>
<feature type="transmembrane region" description="Helical" evidence="8">
    <location>
        <begin position="251"/>
        <end position="269"/>
    </location>
</feature>
<dbReference type="GO" id="GO:0034486">
    <property type="term" value="P:vacuolar transmembrane transport"/>
    <property type="evidence" value="ECO:0007669"/>
    <property type="project" value="TreeGrafter"/>
</dbReference>
<gene>
    <name evidence="10" type="ORF">DL89DRAFT_265107</name>
</gene>
<dbReference type="PANTHER" id="PTHR11827">
    <property type="entry name" value="SOLUTE CARRIER FAMILY 12, CATION COTRANSPORTERS"/>
    <property type="match status" value="1"/>
</dbReference>
<feature type="transmembrane region" description="Helical" evidence="8">
    <location>
        <begin position="95"/>
        <end position="115"/>
    </location>
</feature>
<keyword evidence="4 8" id="KW-0812">Transmembrane</keyword>
<feature type="domain" description="Amino acid permease/ SLC12A" evidence="9">
    <location>
        <begin position="313"/>
        <end position="554"/>
    </location>
</feature>
<feature type="region of interest" description="Disordered" evidence="7">
    <location>
        <begin position="859"/>
        <end position="898"/>
    </location>
</feature>
<evidence type="ECO:0000256" key="5">
    <source>
        <dbReference type="ARBA" id="ARBA00022989"/>
    </source>
</evidence>
<keyword evidence="6 8" id="KW-0472">Membrane</keyword>
<dbReference type="PANTHER" id="PTHR11827:SF72">
    <property type="entry name" value="GH08340P"/>
    <property type="match status" value="1"/>
</dbReference>
<dbReference type="FunFam" id="1.20.1740.10:FF:000013">
    <property type="entry name" value="Solute carrier family 12 member"/>
    <property type="match status" value="1"/>
</dbReference>
<dbReference type="Proteomes" id="UP000193922">
    <property type="component" value="Unassembled WGS sequence"/>
</dbReference>
<dbReference type="GO" id="GO:0006884">
    <property type="term" value="P:cell volume homeostasis"/>
    <property type="evidence" value="ECO:0007669"/>
    <property type="project" value="TreeGrafter"/>
</dbReference>
<evidence type="ECO:0000259" key="9">
    <source>
        <dbReference type="Pfam" id="PF00324"/>
    </source>
</evidence>
<organism evidence="10 11">
    <name type="scientific">Linderina pennispora</name>
    <dbReference type="NCBI Taxonomy" id="61395"/>
    <lineage>
        <taxon>Eukaryota</taxon>
        <taxon>Fungi</taxon>
        <taxon>Fungi incertae sedis</taxon>
        <taxon>Zoopagomycota</taxon>
        <taxon>Kickxellomycotina</taxon>
        <taxon>Kickxellomycetes</taxon>
        <taxon>Kickxellales</taxon>
        <taxon>Kickxellaceae</taxon>
        <taxon>Linderina</taxon>
    </lineage>
</organism>
<dbReference type="InterPro" id="IPR004841">
    <property type="entry name" value="AA-permease/SLC12A_dom"/>
</dbReference>
<feature type="region of interest" description="Disordered" evidence="7">
    <location>
        <begin position="930"/>
        <end position="954"/>
    </location>
</feature>
<comment type="subcellular location">
    <subcellularLocation>
        <location evidence="1">Membrane</location>
        <topology evidence="1">Multi-pass membrane protein</topology>
    </subcellularLocation>
</comment>
<dbReference type="GO" id="GO:0005774">
    <property type="term" value="C:vacuolar membrane"/>
    <property type="evidence" value="ECO:0007669"/>
    <property type="project" value="TreeGrafter"/>
</dbReference>
<evidence type="ECO:0000256" key="8">
    <source>
        <dbReference type="SAM" id="Phobius"/>
    </source>
</evidence>
<dbReference type="Gene3D" id="1.20.1740.10">
    <property type="entry name" value="Amino acid/polyamine transporter I"/>
    <property type="match status" value="2"/>
</dbReference>
<feature type="transmembrane region" description="Helical" evidence="8">
    <location>
        <begin position="478"/>
        <end position="511"/>
    </location>
</feature>
<dbReference type="STRING" id="61395.A0A1Y1WHJ1"/>
<keyword evidence="5 8" id="KW-1133">Transmembrane helix</keyword>
<feature type="region of interest" description="Disordered" evidence="7">
    <location>
        <begin position="827"/>
        <end position="846"/>
    </location>
</feature>
<evidence type="ECO:0000313" key="10">
    <source>
        <dbReference type="EMBL" id="ORX72932.1"/>
    </source>
</evidence>
<proteinExistence type="inferred from homology"/>
<dbReference type="InterPro" id="IPR004842">
    <property type="entry name" value="SLC12A_fam"/>
</dbReference>
<evidence type="ECO:0000256" key="3">
    <source>
        <dbReference type="ARBA" id="ARBA00022448"/>
    </source>
</evidence>
<dbReference type="GO" id="GO:0055075">
    <property type="term" value="P:potassium ion homeostasis"/>
    <property type="evidence" value="ECO:0007669"/>
    <property type="project" value="TreeGrafter"/>
</dbReference>
<protein>
    <recommendedName>
        <fullName evidence="9">Amino acid permease/ SLC12A domain-containing protein</fullName>
    </recommendedName>
</protein>
<feature type="region of interest" description="Disordered" evidence="7">
    <location>
        <begin position="987"/>
        <end position="1012"/>
    </location>
</feature>
<feature type="transmembrane region" description="Helical" evidence="8">
    <location>
        <begin position="414"/>
        <end position="437"/>
    </location>
</feature>
<feature type="transmembrane region" description="Helical" evidence="8">
    <location>
        <begin position="443"/>
        <end position="466"/>
    </location>
</feature>
<feature type="transmembrane region" description="Helical" evidence="8">
    <location>
        <begin position="224"/>
        <end position="245"/>
    </location>
</feature>
<evidence type="ECO:0000256" key="7">
    <source>
        <dbReference type="SAM" id="MobiDB-lite"/>
    </source>
</evidence>
<dbReference type="OrthoDB" id="2020542at2759"/>
<feature type="region of interest" description="Disordered" evidence="7">
    <location>
        <begin position="15"/>
        <end position="50"/>
    </location>
</feature>
<feature type="compositionally biased region" description="Acidic residues" evidence="7">
    <location>
        <begin position="29"/>
        <end position="40"/>
    </location>
</feature>
<reference evidence="10 11" key="1">
    <citation type="submission" date="2016-07" db="EMBL/GenBank/DDBJ databases">
        <title>Pervasive Adenine N6-methylation of Active Genes in Fungi.</title>
        <authorList>
            <consortium name="DOE Joint Genome Institute"/>
            <person name="Mondo S.J."/>
            <person name="Dannebaum R.O."/>
            <person name="Kuo R.C."/>
            <person name="Labutti K."/>
            <person name="Haridas S."/>
            <person name="Kuo A."/>
            <person name="Salamov A."/>
            <person name="Ahrendt S.R."/>
            <person name="Lipzen A."/>
            <person name="Sullivan W."/>
            <person name="Andreopoulos W.B."/>
            <person name="Clum A."/>
            <person name="Lindquist E."/>
            <person name="Daum C."/>
            <person name="Ramamoorthy G.K."/>
            <person name="Gryganskyi A."/>
            <person name="Culley D."/>
            <person name="Magnuson J.K."/>
            <person name="James T.Y."/>
            <person name="O'Malley M.A."/>
            <person name="Stajich J.E."/>
            <person name="Spatafora J.W."/>
            <person name="Visel A."/>
            <person name="Grigoriev I.V."/>
        </authorList>
    </citation>
    <scope>NUCLEOTIDE SEQUENCE [LARGE SCALE GENOMIC DNA]</scope>
    <source>
        <strain evidence="10 11">ATCC 12442</strain>
    </source>
</reference>
<comment type="similarity">
    <text evidence="2">Belongs to the SLC12A transporter family.</text>
</comment>
<feature type="transmembrane region" description="Helical" evidence="8">
    <location>
        <begin position="323"/>
        <end position="344"/>
    </location>
</feature>
<comment type="caution">
    <text evidence="10">The sequence shown here is derived from an EMBL/GenBank/DDBJ whole genome shotgun (WGS) entry which is preliminary data.</text>
</comment>
<evidence type="ECO:0000313" key="11">
    <source>
        <dbReference type="Proteomes" id="UP000193922"/>
    </source>
</evidence>